<evidence type="ECO:0000313" key="1">
    <source>
        <dbReference type="EMBL" id="APB32653.1"/>
    </source>
</evidence>
<gene>
    <name evidence="1" type="ORF">GlitD10_0345</name>
</gene>
<dbReference type="EMBL" id="CP017675">
    <property type="protein sequence ID" value="APB32653.1"/>
    <property type="molecule type" value="Genomic_DNA"/>
</dbReference>
<dbReference type="Proteomes" id="UP000180235">
    <property type="component" value="Chromosome"/>
</dbReference>
<sequence>MKTDNLFYKLFQIE</sequence>
<organism evidence="1 2">
    <name type="scientific">Gloeomargarita lithophora Alchichica-D10</name>
    <dbReference type="NCBI Taxonomy" id="1188229"/>
    <lineage>
        <taxon>Bacteria</taxon>
        <taxon>Bacillati</taxon>
        <taxon>Cyanobacteriota</taxon>
        <taxon>Cyanophyceae</taxon>
        <taxon>Gloeomargaritales</taxon>
        <taxon>Gloeomargaritaceae</taxon>
        <taxon>Gloeomargarita</taxon>
    </lineage>
</organism>
<name>A0A1J0A9R0_9CYAN</name>
<keyword evidence="2" id="KW-1185">Reference proteome</keyword>
<dbReference type="KEGG" id="glt:GlitD10_0345"/>
<protein>
    <submittedName>
        <fullName evidence="1">Uncharacterized protein</fullName>
    </submittedName>
</protein>
<proteinExistence type="predicted"/>
<evidence type="ECO:0000313" key="2">
    <source>
        <dbReference type="Proteomes" id="UP000180235"/>
    </source>
</evidence>
<accession>A0A1J0A9R0</accession>
<feature type="non-terminal residue" evidence="1">
    <location>
        <position position="14"/>
    </location>
</feature>
<reference evidence="1 2" key="1">
    <citation type="submission" date="2016-10" db="EMBL/GenBank/DDBJ databases">
        <title>Description of Gloeomargarita lithophora gen. nov., sp. nov., a thylakoid-bearing basal-branching cyanobacterium with intracellular carbonates, and proposal for Gloeomargaritales ord. nov.</title>
        <authorList>
            <person name="Moreira D."/>
            <person name="Tavera R."/>
            <person name="Benzerara K."/>
            <person name="Skouri-Panet F."/>
            <person name="Couradeau E."/>
            <person name="Gerard E."/>
            <person name="Loussert C."/>
            <person name="Novelo E."/>
            <person name="Zivanovic Y."/>
            <person name="Lopez-Garcia P."/>
        </authorList>
    </citation>
    <scope>NUCLEOTIDE SEQUENCE [LARGE SCALE GENOMIC DNA]</scope>
    <source>
        <strain evidence="1 2">D10</strain>
    </source>
</reference>